<comment type="caution">
    <text evidence="1">The sequence shown here is derived from an EMBL/GenBank/DDBJ whole genome shotgun (WGS) entry which is preliminary data.</text>
</comment>
<accession>A0AAD9PHM2</accession>
<gene>
    <name evidence="1" type="ORF">BdWA1_003700</name>
</gene>
<sequence length="67" mass="7825">MSSFILFYTFGHRRYQRHFCTTSSMGSYGTKARDYKLTQNTSTDESTANTTTRFDIRQLMQPQPTVD</sequence>
<proteinExistence type="predicted"/>
<dbReference type="AlphaFoldDB" id="A0AAD9PHM2"/>
<evidence type="ECO:0000313" key="2">
    <source>
        <dbReference type="Proteomes" id="UP001214638"/>
    </source>
</evidence>
<dbReference type="RefSeq" id="XP_067801678.1">
    <property type="nucleotide sequence ID" value="XM_067948710.1"/>
</dbReference>
<evidence type="ECO:0000313" key="1">
    <source>
        <dbReference type="EMBL" id="KAK2194835.1"/>
    </source>
</evidence>
<protein>
    <submittedName>
        <fullName evidence="1">Uncharacterized protein</fullName>
    </submittedName>
</protein>
<dbReference type="GeneID" id="94337997"/>
<name>A0AAD9PHM2_9APIC</name>
<dbReference type="Proteomes" id="UP001214638">
    <property type="component" value="Unassembled WGS sequence"/>
</dbReference>
<dbReference type="EMBL" id="JALLKP010000039">
    <property type="protein sequence ID" value="KAK2194835.1"/>
    <property type="molecule type" value="Genomic_DNA"/>
</dbReference>
<organism evidence="1 2">
    <name type="scientific">Babesia duncani</name>
    <dbReference type="NCBI Taxonomy" id="323732"/>
    <lineage>
        <taxon>Eukaryota</taxon>
        <taxon>Sar</taxon>
        <taxon>Alveolata</taxon>
        <taxon>Apicomplexa</taxon>
        <taxon>Aconoidasida</taxon>
        <taxon>Piroplasmida</taxon>
        <taxon>Babesiidae</taxon>
        <taxon>Babesia</taxon>
    </lineage>
</organism>
<reference evidence="1" key="1">
    <citation type="journal article" date="2023" name="Nat. Microbiol.">
        <title>Babesia duncani multi-omics identifies virulence factors and drug targets.</title>
        <authorList>
            <person name="Singh P."/>
            <person name="Lonardi S."/>
            <person name="Liang Q."/>
            <person name="Vydyam P."/>
            <person name="Khabirova E."/>
            <person name="Fang T."/>
            <person name="Gihaz S."/>
            <person name="Thekkiniath J."/>
            <person name="Munshi M."/>
            <person name="Abel S."/>
            <person name="Ciampossin L."/>
            <person name="Batugedara G."/>
            <person name="Gupta M."/>
            <person name="Lu X.M."/>
            <person name="Lenz T."/>
            <person name="Chakravarty S."/>
            <person name="Cornillot E."/>
            <person name="Hu Y."/>
            <person name="Ma W."/>
            <person name="Gonzalez L.M."/>
            <person name="Sanchez S."/>
            <person name="Estrada K."/>
            <person name="Sanchez-Flores A."/>
            <person name="Montero E."/>
            <person name="Harb O.S."/>
            <person name="Le Roch K.G."/>
            <person name="Mamoun C.B."/>
        </authorList>
    </citation>
    <scope>NUCLEOTIDE SEQUENCE</scope>
    <source>
        <strain evidence="1">WA1</strain>
    </source>
</reference>
<keyword evidence="2" id="KW-1185">Reference proteome</keyword>
<dbReference type="KEGG" id="bdw:94337997"/>